<comment type="similarity">
    <text evidence="1">Belongs to the sigma-70 factor family. ECF subfamily.</text>
</comment>
<keyword evidence="4" id="KW-0238">DNA-binding</keyword>
<dbReference type="PANTHER" id="PTHR43133">
    <property type="entry name" value="RNA POLYMERASE ECF-TYPE SIGMA FACTO"/>
    <property type="match status" value="1"/>
</dbReference>
<protein>
    <submittedName>
        <fullName evidence="8">Sigma-70 family RNA polymerase sigma factor</fullName>
    </submittedName>
</protein>
<keyword evidence="2" id="KW-0805">Transcription regulation</keyword>
<dbReference type="InterPro" id="IPR039425">
    <property type="entry name" value="RNA_pol_sigma-70-like"/>
</dbReference>
<comment type="caution">
    <text evidence="8">The sequence shown here is derived from an EMBL/GenBank/DDBJ whole genome shotgun (WGS) entry which is preliminary data.</text>
</comment>
<dbReference type="SUPFAM" id="SSF88659">
    <property type="entry name" value="Sigma3 and sigma4 domains of RNA polymerase sigma factors"/>
    <property type="match status" value="1"/>
</dbReference>
<keyword evidence="3" id="KW-0731">Sigma factor</keyword>
<evidence type="ECO:0000256" key="2">
    <source>
        <dbReference type="ARBA" id="ARBA00023015"/>
    </source>
</evidence>
<dbReference type="GO" id="GO:0003677">
    <property type="term" value="F:DNA binding"/>
    <property type="evidence" value="ECO:0007669"/>
    <property type="project" value="UniProtKB-KW"/>
</dbReference>
<dbReference type="InterPro" id="IPR036388">
    <property type="entry name" value="WH-like_DNA-bd_sf"/>
</dbReference>
<evidence type="ECO:0000313" key="8">
    <source>
        <dbReference type="EMBL" id="TXD32073.1"/>
    </source>
</evidence>
<dbReference type="EMBL" id="VOSL01000140">
    <property type="protein sequence ID" value="TXD32073.1"/>
    <property type="molecule type" value="Genomic_DNA"/>
</dbReference>
<reference evidence="8 9" key="1">
    <citation type="submission" date="2019-08" db="EMBL/GenBank/DDBJ databases">
        <title>Bradymonadales sp. TMQ2.</title>
        <authorList>
            <person name="Liang Q."/>
        </authorList>
    </citation>
    <scope>NUCLEOTIDE SEQUENCE [LARGE SCALE GENOMIC DNA]</scope>
    <source>
        <strain evidence="8 9">TMQ2</strain>
    </source>
</reference>
<gene>
    <name evidence="8" type="ORF">FRC96_18935</name>
</gene>
<dbReference type="AlphaFoldDB" id="A0A5C6WU53"/>
<evidence type="ECO:0000256" key="3">
    <source>
        <dbReference type="ARBA" id="ARBA00023082"/>
    </source>
</evidence>
<evidence type="ECO:0000256" key="5">
    <source>
        <dbReference type="ARBA" id="ARBA00023163"/>
    </source>
</evidence>
<organism evidence="8 9">
    <name type="scientific">Lujinxingia vulgaris</name>
    <dbReference type="NCBI Taxonomy" id="2600176"/>
    <lineage>
        <taxon>Bacteria</taxon>
        <taxon>Deltaproteobacteria</taxon>
        <taxon>Bradymonadales</taxon>
        <taxon>Lujinxingiaceae</taxon>
        <taxon>Lujinxingia</taxon>
    </lineage>
</organism>
<evidence type="ECO:0000256" key="4">
    <source>
        <dbReference type="ARBA" id="ARBA00023125"/>
    </source>
</evidence>
<sequence>METTTRSHPMTHHPDGAIAELMRHWERWVGLAARSLQARADAEDAVQQALVRAAEQLHTLDDPEKLEGWFATIVRRQAIDQLRRMSRDAHKRRRLAVEPLPAPHPSPDAIAATCACGIDALEDLSPAYAEILTRVVLNDEAVQDAADALGISDTNASVRLHRARKALRQELLERCGTTSTRECLSCDCP</sequence>
<dbReference type="Gene3D" id="1.10.10.10">
    <property type="entry name" value="Winged helix-like DNA-binding domain superfamily/Winged helix DNA-binding domain"/>
    <property type="match status" value="1"/>
</dbReference>
<dbReference type="OrthoDB" id="9803470at2"/>
<dbReference type="InterPro" id="IPR013324">
    <property type="entry name" value="RNA_pol_sigma_r3/r4-like"/>
</dbReference>
<evidence type="ECO:0000256" key="1">
    <source>
        <dbReference type="ARBA" id="ARBA00010641"/>
    </source>
</evidence>
<dbReference type="InterPro" id="IPR013249">
    <property type="entry name" value="RNA_pol_sigma70_r4_t2"/>
</dbReference>
<dbReference type="Proteomes" id="UP000321046">
    <property type="component" value="Unassembled WGS sequence"/>
</dbReference>
<dbReference type="GO" id="GO:0016987">
    <property type="term" value="F:sigma factor activity"/>
    <property type="evidence" value="ECO:0007669"/>
    <property type="project" value="UniProtKB-KW"/>
</dbReference>
<name>A0A5C6WU53_9DELT</name>
<dbReference type="Gene3D" id="1.10.1740.10">
    <property type="match status" value="1"/>
</dbReference>
<feature type="domain" description="RNA polymerase sigma-70 region 2" evidence="6">
    <location>
        <begin position="23"/>
        <end position="87"/>
    </location>
</feature>
<accession>A0A5C6WU53</accession>
<evidence type="ECO:0000259" key="6">
    <source>
        <dbReference type="Pfam" id="PF04542"/>
    </source>
</evidence>
<dbReference type="Pfam" id="PF08281">
    <property type="entry name" value="Sigma70_r4_2"/>
    <property type="match status" value="1"/>
</dbReference>
<dbReference type="Pfam" id="PF04542">
    <property type="entry name" value="Sigma70_r2"/>
    <property type="match status" value="1"/>
</dbReference>
<feature type="domain" description="RNA polymerase sigma factor 70 region 4 type 2" evidence="7">
    <location>
        <begin position="119"/>
        <end position="167"/>
    </location>
</feature>
<dbReference type="InterPro" id="IPR007627">
    <property type="entry name" value="RNA_pol_sigma70_r2"/>
</dbReference>
<evidence type="ECO:0000313" key="9">
    <source>
        <dbReference type="Proteomes" id="UP000321046"/>
    </source>
</evidence>
<dbReference type="SUPFAM" id="SSF88946">
    <property type="entry name" value="Sigma2 domain of RNA polymerase sigma factors"/>
    <property type="match status" value="1"/>
</dbReference>
<dbReference type="PANTHER" id="PTHR43133:SF8">
    <property type="entry name" value="RNA POLYMERASE SIGMA FACTOR HI_1459-RELATED"/>
    <property type="match status" value="1"/>
</dbReference>
<evidence type="ECO:0000259" key="7">
    <source>
        <dbReference type="Pfam" id="PF08281"/>
    </source>
</evidence>
<keyword evidence="5" id="KW-0804">Transcription</keyword>
<dbReference type="GO" id="GO:0006352">
    <property type="term" value="P:DNA-templated transcription initiation"/>
    <property type="evidence" value="ECO:0007669"/>
    <property type="project" value="InterPro"/>
</dbReference>
<proteinExistence type="inferred from homology"/>
<dbReference type="InterPro" id="IPR013325">
    <property type="entry name" value="RNA_pol_sigma_r2"/>
</dbReference>